<dbReference type="SUPFAM" id="SSF54695">
    <property type="entry name" value="POZ domain"/>
    <property type="match status" value="1"/>
</dbReference>
<reference evidence="2 3" key="1">
    <citation type="submission" date="2018-06" db="EMBL/GenBank/DDBJ databases">
        <title>A transcriptomic atlas of mushroom development highlights an independent origin of complex multicellularity.</title>
        <authorList>
            <consortium name="DOE Joint Genome Institute"/>
            <person name="Krizsan K."/>
            <person name="Almasi E."/>
            <person name="Merenyi Z."/>
            <person name="Sahu N."/>
            <person name="Viragh M."/>
            <person name="Koszo T."/>
            <person name="Mondo S."/>
            <person name="Kiss B."/>
            <person name="Balint B."/>
            <person name="Kues U."/>
            <person name="Barry K."/>
            <person name="Hegedus J.C."/>
            <person name="Henrissat B."/>
            <person name="Johnson J."/>
            <person name="Lipzen A."/>
            <person name="Ohm R."/>
            <person name="Nagy I."/>
            <person name="Pangilinan J."/>
            <person name="Yan J."/>
            <person name="Xiong Y."/>
            <person name="Grigoriev I.V."/>
            <person name="Hibbett D.S."/>
            <person name="Nagy L.G."/>
        </authorList>
    </citation>
    <scope>NUCLEOTIDE SEQUENCE [LARGE SCALE GENOMIC DNA]</scope>
    <source>
        <strain evidence="2 3">SZMC22713</strain>
    </source>
</reference>
<evidence type="ECO:0000313" key="3">
    <source>
        <dbReference type="Proteomes" id="UP000294933"/>
    </source>
</evidence>
<name>A0A4Y7PD78_9AGAM</name>
<accession>A0A4Y7PD78</accession>
<dbReference type="InterPro" id="IPR011333">
    <property type="entry name" value="SKP1/BTB/POZ_sf"/>
</dbReference>
<evidence type="ECO:0000259" key="1">
    <source>
        <dbReference type="PROSITE" id="PS50097"/>
    </source>
</evidence>
<dbReference type="SMART" id="SM00225">
    <property type="entry name" value="BTB"/>
    <property type="match status" value="1"/>
</dbReference>
<protein>
    <recommendedName>
        <fullName evidence="1">BTB domain-containing protein</fullName>
    </recommendedName>
</protein>
<evidence type="ECO:0000313" key="2">
    <source>
        <dbReference type="EMBL" id="TDL13234.1"/>
    </source>
</evidence>
<dbReference type="Gene3D" id="3.30.710.10">
    <property type="entry name" value="Potassium Channel Kv1.1, Chain A"/>
    <property type="match status" value="1"/>
</dbReference>
<organism evidence="2 3">
    <name type="scientific">Rickenella mellea</name>
    <dbReference type="NCBI Taxonomy" id="50990"/>
    <lineage>
        <taxon>Eukaryota</taxon>
        <taxon>Fungi</taxon>
        <taxon>Dikarya</taxon>
        <taxon>Basidiomycota</taxon>
        <taxon>Agaricomycotina</taxon>
        <taxon>Agaricomycetes</taxon>
        <taxon>Hymenochaetales</taxon>
        <taxon>Rickenellaceae</taxon>
        <taxon>Rickenella</taxon>
    </lineage>
</organism>
<sequence length="350" mass="40416">MESTNEHPKDQPEITKGEPWFEDGNVVLISKGTAFCVHKSQLANRSEVFKDLFSVPHTHSPKLFENRDVVELRDEPDDLRSFLVALYDGIALRSRNLSDFLAIAQVARMTHKYMSQSLHQTILRYLITINPVHDERLDDWHGCQKSHWRACDVEPWPYFHPSLMISLAKDIEAEFLLPFAYYRMAIRPARDNFVLAVDTPARGQLSKSDMVQIIFLQEMFRIKAAGCLDDAKAIDQARGSQGCQNTLQCHAAFKALIVYMQDELPRARDPLSFFRDALWYLRDGIHDQACRICLGIYGMEPDYHQRELWNALPNALGLLDWKELVPAEYCTSKCWIANIKYDTFEFSGRP</sequence>
<keyword evidence="3" id="KW-1185">Reference proteome</keyword>
<feature type="domain" description="BTB" evidence="1">
    <location>
        <begin position="24"/>
        <end position="89"/>
    </location>
</feature>
<dbReference type="AlphaFoldDB" id="A0A4Y7PD78"/>
<gene>
    <name evidence="2" type="ORF">BD410DRAFT_833359</name>
</gene>
<proteinExistence type="predicted"/>
<dbReference type="InterPro" id="IPR000210">
    <property type="entry name" value="BTB/POZ_dom"/>
</dbReference>
<dbReference type="OrthoDB" id="3027208at2759"/>
<dbReference type="CDD" id="cd18186">
    <property type="entry name" value="BTB_POZ_ZBTB_KLHL-like"/>
    <property type="match status" value="1"/>
</dbReference>
<dbReference type="PROSITE" id="PS50097">
    <property type="entry name" value="BTB"/>
    <property type="match status" value="1"/>
</dbReference>
<dbReference type="VEuPathDB" id="FungiDB:BD410DRAFT_833359"/>
<dbReference type="Proteomes" id="UP000294933">
    <property type="component" value="Unassembled WGS sequence"/>
</dbReference>
<dbReference type="Pfam" id="PF00651">
    <property type="entry name" value="BTB"/>
    <property type="match status" value="1"/>
</dbReference>
<dbReference type="EMBL" id="ML170818">
    <property type="protein sequence ID" value="TDL13234.1"/>
    <property type="molecule type" value="Genomic_DNA"/>
</dbReference>